<proteinExistence type="predicted"/>
<protein>
    <submittedName>
        <fullName evidence="2">Uncharacterized protein</fullName>
    </submittedName>
</protein>
<dbReference type="EMBL" id="MT631355">
    <property type="protein sequence ID" value="QNO48595.1"/>
    <property type="molecule type" value="Genomic_DNA"/>
</dbReference>
<sequence length="86" mass="9877">MHANETRTEKILNRVSSPGGVRFREFMEELKRLLEVETSSVDQNELRGELVQRQADQMDQVNFDVILGNIGERLYVTVSNRGKNPS</sequence>
<evidence type="ECO:0000313" key="2">
    <source>
        <dbReference type="EMBL" id="QNO49206.1"/>
    </source>
</evidence>
<evidence type="ECO:0000313" key="1">
    <source>
        <dbReference type="EMBL" id="QNO48595.1"/>
    </source>
</evidence>
<reference evidence="2" key="1">
    <citation type="submission" date="2020-06" db="EMBL/GenBank/DDBJ databases">
        <title>Unique genomic features of the anaerobic methanotrophic archaea.</title>
        <authorList>
            <person name="Chadwick G.L."/>
            <person name="Skennerton C.T."/>
            <person name="Laso-Perez R."/>
            <person name="Leu A.O."/>
            <person name="Speth D.R."/>
            <person name="Yu H."/>
            <person name="Morgan-Lang C."/>
            <person name="Hatzenpichler R."/>
            <person name="Goudeau D."/>
            <person name="Malmstrom R."/>
            <person name="Brazelton W.J."/>
            <person name="Woyke T."/>
            <person name="Hallam S.J."/>
            <person name="Tyson G.W."/>
            <person name="Wegener G."/>
            <person name="Boetius A."/>
            <person name="Orphan V."/>
        </authorList>
    </citation>
    <scope>NUCLEOTIDE SEQUENCE</scope>
</reference>
<name>A0A7G9YMH2_9EURY</name>
<dbReference type="EMBL" id="MT631374">
    <property type="protein sequence ID" value="QNO49206.1"/>
    <property type="molecule type" value="Genomic_DNA"/>
</dbReference>
<gene>
    <name evidence="1" type="ORF">CJINKJJD_00028</name>
    <name evidence="2" type="ORF">DHJJDJHP_00013</name>
</gene>
<accession>A0A7G9YMH2</accession>
<dbReference type="AlphaFoldDB" id="A0A7G9YMH2"/>
<organism evidence="2">
    <name type="scientific">Candidatus Methanogaster sp. ANME-2c ERB4</name>
    <dbReference type="NCBI Taxonomy" id="2759911"/>
    <lineage>
        <taxon>Archaea</taxon>
        <taxon>Methanobacteriati</taxon>
        <taxon>Methanobacteriota</taxon>
        <taxon>Stenosarchaea group</taxon>
        <taxon>Methanomicrobia</taxon>
        <taxon>Methanosarcinales</taxon>
        <taxon>ANME-2 cluster</taxon>
        <taxon>Candidatus Methanogasteraceae</taxon>
        <taxon>Candidatus Methanogaster</taxon>
    </lineage>
</organism>